<evidence type="ECO:0000259" key="7">
    <source>
        <dbReference type="Pfam" id="PF18564"/>
    </source>
</evidence>
<evidence type="ECO:0000256" key="5">
    <source>
        <dbReference type="SAM" id="SignalP"/>
    </source>
</evidence>
<gene>
    <name evidence="8" type="ORF">ACFFQV_01845</name>
</gene>
<keyword evidence="5" id="KW-0732">Signal</keyword>
<dbReference type="Pfam" id="PF00150">
    <property type="entry name" value="Cellulase"/>
    <property type="match status" value="1"/>
</dbReference>
<sequence>MPSFLPRAAACLALAAAAALAIPTAAAAAPPTPPPPAAAAVKSDRITTPDGRTFITDQQGRALQLRGFNAAKYVHDRLTPAEVAAMADQGATFLRLVVQWQYFEPEQGEYDEAYFDYVESVLDAADREGVHVMLDMHQDVYGPVFGASGAPEWATRTDGLPFVDDPDNWFNNYFQPAVMRAFTHLYDDADLRAAQQQLWVEIADRFGGHDSLIGYDLFNEPFGEFAEGEDWVTASARMESTKISDMYERLIGAIRSVDDESWIFLEPTVLVGYGVPTQLRTFDDPKLGYAPHFYNTGVEEGGDWPGDDFVVNYEAAISAYPTANRMPLIVGEWGVPNSRTPGNAALVAAQVASMERFASGWAMWYWCRADGGGYCAMDASGNAAPGNEPAFGPYARAIAGMPGAEHFDAASGAYTLSYTAAGGPTDVWVPSSVYATSPKVTITGGKAHYDKKKQTLRITAKPGAAVSVTLGR</sequence>
<dbReference type="InterPro" id="IPR018087">
    <property type="entry name" value="Glyco_hydro_5_CS"/>
</dbReference>
<name>A0ABV5SL10_9MICO</name>
<dbReference type="InterPro" id="IPR013780">
    <property type="entry name" value="Glyco_hydro_b"/>
</dbReference>
<keyword evidence="3 4" id="KW-0326">Glycosidase</keyword>
<dbReference type="InterPro" id="IPR001547">
    <property type="entry name" value="Glyco_hydro_5"/>
</dbReference>
<dbReference type="Gene3D" id="3.20.20.80">
    <property type="entry name" value="Glycosidases"/>
    <property type="match status" value="1"/>
</dbReference>
<evidence type="ECO:0000256" key="1">
    <source>
        <dbReference type="ARBA" id="ARBA00005641"/>
    </source>
</evidence>
<feature type="signal peptide" evidence="5">
    <location>
        <begin position="1"/>
        <end position="28"/>
    </location>
</feature>
<feature type="domain" description="Glycoside hydrolase family 5 C-terminal" evidence="7">
    <location>
        <begin position="393"/>
        <end position="468"/>
    </location>
</feature>
<proteinExistence type="inferred from homology"/>
<dbReference type="Gene3D" id="2.60.40.1180">
    <property type="entry name" value="Golgi alpha-mannosidase II"/>
    <property type="match status" value="1"/>
</dbReference>
<evidence type="ECO:0000259" key="6">
    <source>
        <dbReference type="Pfam" id="PF00150"/>
    </source>
</evidence>
<dbReference type="InterPro" id="IPR041036">
    <property type="entry name" value="GH5_C"/>
</dbReference>
<organism evidence="8 9">
    <name type="scientific">Agromyces lapidis</name>
    <dbReference type="NCBI Taxonomy" id="279574"/>
    <lineage>
        <taxon>Bacteria</taxon>
        <taxon>Bacillati</taxon>
        <taxon>Actinomycetota</taxon>
        <taxon>Actinomycetes</taxon>
        <taxon>Micrococcales</taxon>
        <taxon>Microbacteriaceae</taxon>
        <taxon>Agromyces</taxon>
    </lineage>
</organism>
<dbReference type="InterPro" id="IPR052066">
    <property type="entry name" value="Glycosphingolipid_Hydrolases"/>
</dbReference>
<evidence type="ECO:0000313" key="8">
    <source>
        <dbReference type="EMBL" id="MFB9641021.1"/>
    </source>
</evidence>
<dbReference type="PANTHER" id="PTHR31308:SF3">
    <property type="entry name" value="ENDOGLYCOCERAMIDASE"/>
    <property type="match status" value="1"/>
</dbReference>
<feature type="chain" id="PRO_5045257931" evidence="5">
    <location>
        <begin position="29"/>
        <end position="472"/>
    </location>
</feature>
<dbReference type="PROSITE" id="PS00659">
    <property type="entry name" value="GLYCOSYL_HYDROL_F5"/>
    <property type="match status" value="1"/>
</dbReference>
<feature type="domain" description="Glycoside hydrolase family 5" evidence="6">
    <location>
        <begin position="57"/>
        <end position="368"/>
    </location>
</feature>
<evidence type="ECO:0000256" key="3">
    <source>
        <dbReference type="ARBA" id="ARBA00023295"/>
    </source>
</evidence>
<keyword evidence="2 4" id="KW-0378">Hydrolase</keyword>
<evidence type="ECO:0000313" key="9">
    <source>
        <dbReference type="Proteomes" id="UP001589667"/>
    </source>
</evidence>
<dbReference type="RefSeq" id="WP_157423582.1">
    <property type="nucleotide sequence ID" value="NZ_BAAANI010000008.1"/>
</dbReference>
<dbReference type="EMBL" id="JBHMBL010000001">
    <property type="protein sequence ID" value="MFB9641021.1"/>
    <property type="molecule type" value="Genomic_DNA"/>
</dbReference>
<reference evidence="8 9" key="1">
    <citation type="submission" date="2024-09" db="EMBL/GenBank/DDBJ databases">
        <authorList>
            <person name="Sun Q."/>
            <person name="Mori K."/>
        </authorList>
    </citation>
    <scope>NUCLEOTIDE SEQUENCE [LARGE SCALE GENOMIC DNA]</scope>
    <source>
        <strain evidence="8 9">JCM 14321</strain>
    </source>
</reference>
<dbReference type="PANTHER" id="PTHR31308">
    <property type="match status" value="1"/>
</dbReference>
<keyword evidence="9" id="KW-1185">Reference proteome</keyword>
<evidence type="ECO:0000256" key="4">
    <source>
        <dbReference type="RuleBase" id="RU361153"/>
    </source>
</evidence>
<dbReference type="SUPFAM" id="SSF51445">
    <property type="entry name" value="(Trans)glycosidases"/>
    <property type="match status" value="1"/>
</dbReference>
<accession>A0ABV5SL10</accession>
<dbReference type="Proteomes" id="UP001589667">
    <property type="component" value="Unassembled WGS sequence"/>
</dbReference>
<comment type="caution">
    <text evidence="8">The sequence shown here is derived from an EMBL/GenBank/DDBJ whole genome shotgun (WGS) entry which is preliminary data.</text>
</comment>
<evidence type="ECO:0000256" key="2">
    <source>
        <dbReference type="ARBA" id="ARBA00022801"/>
    </source>
</evidence>
<dbReference type="InterPro" id="IPR017853">
    <property type="entry name" value="GH"/>
</dbReference>
<comment type="similarity">
    <text evidence="1 4">Belongs to the glycosyl hydrolase 5 (cellulase A) family.</text>
</comment>
<dbReference type="Pfam" id="PF18564">
    <property type="entry name" value="Glyco_hydro_5_C"/>
    <property type="match status" value="1"/>
</dbReference>
<protein>
    <submittedName>
        <fullName evidence="8">Cellulase family glycosylhydrolase</fullName>
    </submittedName>
</protein>